<reference evidence="1 2" key="1">
    <citation type="journal article" date="2019" name="Environ. Microbiol.">
        <title>Genomics insights into ecotype formation of ammonia-oxidizing archaea in the deep ocean.</title>
        <authorList>
            <person name="Wang Y."/>
            <person name="Huang J.M."/>
            <person name="Cui G.J."/>
            <person name="Nunoura T."/>
            <person name="Takaki Y."/>
            <person name="Li W.L."/>
            <person name="Li J."/>
            <person name="Gao Z.M."/>
            <person name="Takai K."/>
            <person name="Zhang A.Q."/>
            <person name="Stepanauskas R."/>
        </authorList>
    </citation>
    <scope>NUCLEOTIDE SEQUENCE [LARGE SCALE GENOMIC DNA]</scope>
    <source>
        <strain evidence="1 2">L15a</strain>
    </source>
</reference>
<protein>
    <submittedName>
        <fullName evidence="1">Uncharacterized protein</fullName>
    </submittedName>
</protein>
<gene>
    <name evidence="1" type="ORF">HX858_08525</name>
</gene>
<organism evidence="1 2">
    <name type="scientific">Marine Group I thaumarchaeote</name>
    <dbReference type="NCBI Taxonomy" id="2511932"/>
    <lineage>
        <taxon>Archaea</taxon>
        <taxon>Nitrososphaerota</taxon>
        <taxon>Marine Group I</taxon>
    </lineage>
</organism>
<sequence>MLETLRKIVVETMVPANFNFMARDLDGSVHVFENEPNLDYGTNKNPLPCDMWDDPSGGDTMPVSFKTSTDAGDLTEELGDWRDSCIEITGGN</sequence>
<evidence type="ECO:0000313" key="2">
    <source>
        <dbReference type="Proteomes" id="UP000575480"/>
    </source>
</evidence>
<comment type="caution">
    <text evidence="1">The sequence shown here is derived from an EMBL/GenBank/DDBJ whole genome shotgun (WGS) entry which is preliminary data.</text>
</comment>
<evidence type="ECO:0000313" key="1">
    <source>
        <dbReference type="EMBL" id="NWJ57770.1"/>
    </source>
</evidence>
<dbReference type="AlphaFoldDB" id="A0A7K4MWF8"/>
<accession>A0A7K4MWF8</accession>
<dbReference type="Proteomes" id="UP000575480">
    <property type="component" value="Unassembled WGS sequence"/>
</dbReference>
<dbReference type="EMBL" id="JACATH010000014">
    <property type="protein sequence ID" value="NWJ57770.1"/>
    <property type="molecule type" value="Genomic_DNA"/>
</dbReference>
<name>A0A7K4MWF8_9ARCH</name>
<proteinExistence type="predicted"/>